<dbReference type="Proteomes" id="UP001107558">
    <property type="component" value="Chromosome 3"/>
</dbReference>
<comment type="subcellular location">
    <subcellularLocation>
        <location evidence="3">Cell membrane</location>
        <topology evidence="3">Multi-pass membrane protein</topology>
    </subcellularLocation>
    <subcellularLocation>
        <location evidence="2">Membrane</location>
        <location evidence="2">Caveola</location>
        <topology evidence="2">Multi-pass membrane protein</topology>
    </subcellularLocation>
</comment>
<feature type="transmembrane region" description="Helical" evidence="14">
    <location>
        <begin position="20"/>
        <end position="41"/>
    </location>
</feature>
<proteinExistence type="inferred from homology"/>
<dbReference type="PANTHER" id="PTHR11923:SF110">
    <property type="entry name" value="SCAVENGER RECEPTOR CLASS B MEMBER 1"/>
    <property type="match status" value="1"/>
</dbReference>
<dbReference type="GO" id="GO:0005764">
    <property type="term" value="C:lysosome"/>
    <property type="evidence" value="ECO:0007669"/>
    <property type="project" value="InterPro"/>
</dbReference>
<keyword evidence="11" id="KW-0325">Glycoprotein</keyword>
<dbReference type="InterPro" id="IPR002159">
    <property type="entry name" value="CD36_fam"/>
</dbReference>
<gene>
    <name evidence="15" type="ORF">PVAND_003714</name>
</gene>
<accession>A0A9J6BVX7</accession>
<keyword evidence="9" id="KW-1015">Disulfide bond</keyword>
<evidence type="ECO:0000256" key="7">
    <source>
        <dbReference type="ARBA" id="ARBA00022989"/>
    </source>
</evidence>
<keyword evidence="7 14" id="KW-1133">Transmembrane helix</keyword>
<keyword evidence="5" id="KW-1003">Cell membrane</keyword>
<evidence type="ECO:0000256" key="8">
    <source>
        <dbReference type="ARBA" id="ARBA00023136"/>
    </source>
</evidence>
<evidence type="ECO:0000256" key="12">
    <source>
        <dbReference type="ARBA" id="ARBA00040821"/>
    </source>
</evidence>
<keyword evidence="6 14" id="KW-0812">Transmembrane</keyword>
<evidence type="ECO:0000256" key="6">
    <source>
        <dbReference type="ARBA" id="ARBA00022692"/>
    </source>
</evidence>
<dbReference type="PANTHER" id="PTHR11923">
    <property type="entry name" value="SCAVENGER RECEPTOR CLASS B TYPE-1 SR-B1"/>
    <property type="match status" value="1"/>
</dbReference>
<evidence type="ECO:0000313" key="15">
    <source>
        <dbReference type="EMBL" id="KAG5673691.1"/>
    </source>
</evidence>
<reference evidence="15" key="1">
    <citation type="submission" date="2021-03" db="EMBL/GenBank/DDBJ databases">
        <title>Chromosome level genome of the anhydrobiotic midge Polypedilum vanderplanki.</title>
        <authorList>
            <person name="Yoshida Y."/>
            <person name="Kikawada T."/>
            <person name="Gusev O."/>
        </authorList>
    </citation>
    <scope>NUCLEOTIDE SEQUENCE</scope>
    <source>
        <strain evidence="15">NIAS01</strain>
        <tissue evidence="15">Whole body or cell culture</tissue>
    </source>
</reference>
<dbReference type="Pfam" id="PF01130">
    <property type="entry name" value="CD36"/>
    <property type="match status" value="1"/>
</dbReference>
<evidence type="ECO:0000256" key="10">
    <source>
        <dbReference type="ARBA" id="ARBA00023170"/>
    </source>
</evidence>
<protein>
    <recommendedName>
        <fullName evidence="12">Scavenger receptor class B member 1</fullName>
    </recommendedName>
    <alternativeName>
        <fullName evidence="13">SR-BI</fullName>
    </alternativeName>
</protein>
<comment type="caution">
    <text evidence="15">The sequence shown here is derived from an EMBL/GenBank/DDBJ whole genome shotgun (WGS) entry which is preliminary data.</text>
</comment>
<sequence length="521" mass="58637">MHARRNKFFSKLSSAFLRKWWFVIAFSLCLIILGILVTFGFTTIVNLVIDHQVALRPGGQSFGWWAKPPVTPQVKVYVYNVTNADEFLNNGSKPIVEEIGPYVYKETWEKVNIVENPNGTLSFNQKKVYIFNEEESVGMEDDIVIVPNIPMLSATSQSKHAARFLRLAMASIMDILKIKPFVEVSVGQLLWGYEDPLLKLAKDVVPKEQKLPYDEFGLFYGKNSTSADRVTVFTGVEDITQYGVIDKYNGRSHMTAWMTEECNRITGGSDGSIFPPHITKDTTIFVYEKDLCRLLPLNFEKEVTGRGGIPGFRFTPKPSVFASVEKNPDNMCFCPSGPPCAPHGMFNVSVCQYDSPVLLSFPHFYLGDDSLRLAVDGISPPEKDKHQFFMDIQPLMGTTLRARARVQINLAVSQVQDIKQVANFPDIIFPILWFEEGVDGLPDEVVNLMRIATTVPDKARTALMIALFTLGILLFIVSVTCLVRKSHRQNTLHLDGTNYLATQHIDQQKKKAKMDSGNKSM</sequence>
<feature type="transmembrane region" description="Helical" evidence="14">
    <location>
        <begin position="462"/>
        <end position="483"/>
    </location>
</feature>
<dbReference type="PRINTS" id="PR01609">
    <property type="entry name" value="CD36FAMILY"/>
</dbReference>
<evidence type="ECO:0000256" key="2">
    <source>
        <dbReference type="ARBA" id="ARBA00004189"/>
    </source>
</evidence>
<dbReference type="PRINTS" id="PR01611">
    <property type="entry name" value="LIMPII"/>
</dbReference>
<comment type="similarity">
    <text evidence="4">Belongs to the CD36 family.</text>
</comment>
<evidence type="ECO:0000256" key="5">
    <source>
        <dbReference type="ARBA" id="ARBA00022475"/>
    </source>
</evidence>
<keyword evidence="16" id="KW-1185">Reference proteome</keyword>
<keyword evidence="10" id="KW-0675">Receptor</keyword>
<dbReference type="GO" id="GO:0005901">
    <property type="term" value="C:caveola"/>
    <property type="evidence" value="ECO:0007669"/>
    <property type="project" value="UniProtKB-SubCell"/>
</dbReference>
<evidence type="ECO:0000256" key="14">
    <source>
        <dbReference type="SAM" id="Phobius"/>
    </source>
</evidence>
<name>A0A9J6BVX7_POLVA</name>
<evidence type="ECO:0000256" key="1">
    <source>
        <dbReference type="ARBA" id="ARBA00003156"/>
    </source>
</evidence>
<evidence type="ECO:0000256" key="13">
    <source>
        <dbReference type="ARBA" id="ARBA00042244"/>
    </source>
</evidence>
<evidence type="ECO:0000256" key="3">
    <source>
        <dbReference type="ARBA" id="ARBA00004651"/>
    </source>
</evidence>
<evidence type="ECO:0000256" key="9">
    <source>
        <dbReference type="ARBA" id="ARBA00023157"/>
    </source>
</evidence>
<organism evidence="15 16">
    <name type="scientific">Polypedilum vanderplanki</name>
    <name type="common">Sleeping chironomid midge</name>
    <dbReference type="NCBI Taxonomy" id="319348"/>
    <lineage>
        <taxon>Eukaryota</taxon>
        <taxon>Metazoa</taxon>
        <taxon>Ecdysozoa</taxon>
        <taxon>Arthropoda</taxon>
        <taxon>Hexapoda</taxon>
        <taxon>Insecta</taxon>
        <taxon>Pterygota</taxon>
        <taxon>Neoptera</taxon>
        <taxon>Endopterygota</taxon>
        <taxon>Diptera</taxon>
        <taxon>Nematocera</taxon>
        <taxon>Chironomoidea</taxon>
        <taxon>Chironomidae</taxon>
        <taxon>Chironominae</taxon>
        <taxon>Polypedilum</taxon>
        <taxon>Polypedilum</taxon>
    </lineage>
</organism>
<evidence type="ECO:0000256" key="11">
    <source>
        <dbReference type="ARBA" id="ARBA00023180"/>
    </source>
</evidence>
<evidence type="ECO:0000256" key="4">
    <source>
        <dbReference type="ARBA" id="ARBA00010532"/>
    </source>
</evidence>
<dbReference type="EMBL" id="JADBJN010000003">
    <property type="protein sequence ID" value="KAG5673691.1"/>
    <property type="molecule type" value="Genomic_DNA"/>
</dbReference>
<dbReference type="AlphaFoldDB" id="A0A9J6BVX7"/>
<dbReference type="OrthoDB" id="18585at2759"/>
<keyword evidence="8 14" id="KW-0472">Membrane</keyword>
<evidence type="ECO:0000313" key="16">
    <source>
        <dbReference type="Proteomes" id="UP001107558"/>
    </source>
</evidence>
<dbReference type="InterPro" id="IPR005429">
    <property type="entry name" value="LimpII"/>
</dbReference>
<dbReference type="GO" id="GO:0005044">
    <property type="term" value="F:scavenger receptor activity"/>
    <property type="evidence" value="ECO:0007669"/>
    <property type="project" value="InterPro"/>
</dbReference>
<comment type="function">
    <text evidence="1">Plays an olfactory role that is not restricted to pheromone sensitivity.</text>
</comment>